<keyword evidence="2 4" id="KW-0863">Zinc-finger</keyword>
<evidence type="ECO:0000256" key="3">
    <source>
        <dbReference type="ARBA" id="ARBA00022833"/>
    </source>
</evidence>
<dbReference type="Proteomes" id="UP000593562">
    <property type="component" value="Unassembled WGS sequence"/>
</dbReference>
<evidence type="ECO:0000259" key="5">
    <source>
        <dbReference type="PROSITE" id="PS50089"/>
    </source>
</evidence>
<dbReference type="PANTHER" id="PTHR45969">
    <property type="entry name" value="RING ZINC FINGER PROTEIN-RELATED"/>
    <property type="match status" value="1"/>
</dbReference>
<dbReference type="PANTHER" id="PTHR45969:SF55">
    <property type="entry name" value="OS07G0686300 PROTEIN"/>
    <property type="match status" value="1"/>
</dbReference>
<name>A0A7J7C340_TRIWF</name>
<evidence type="ECO:0000313" key="7">
    <source>
        <dbReference type="Proteomes" id="UP000593562"/>
    </source>
</evidence>
<sequence>MERSSLKVAFFQWKWALNFTLHRTFFWSSGGVLDHHDQPYIVEDDQVAVPADCAICLCKINNARGEEISEPRCGHVFLRVCMDRWLAFKHSTCPLCRDFLLPLRTYSR</sequence>
<dbReference type="SUPFAM" id="SSF57850">
    <property type="entry name" value="RING/U-box"/>
    <property type="match status" value="1"/>
</dbReference>
<dbReference type="GO" id="GO:0008270">
    <property type="term" value="F:zinc ion binding"/>
    <property type="evidence" value="ECO:0007669"/>
    <property type="project" value="UniProtKB-KW"/>
</dbReference>
<dbReference type="InterPro" id="IPR001841">
    <property type="entry name" value="Znf_RING"/>
</dbReference>
<dbReference type="InterPro" id="IPR013083">
    <property type="entry name" value="Znf_RING/FYVE/PHD"/>
</dbReference>
<accession>A0A7J7C340</accession>
<evidence type="ECO:0000256" key="1">
    <source>
        <dbReference type="ARBA" id="ARBA00022723"/>
    </source>
</evidence>
<evidence type="ECO:0000256" key="2">
    <source>
        <dbReference type="ARBA" id="ARBA00022771"/>
    </source>
</evidence>
<evidence type="ECO:0000256" key="4">
    <source>
        <dbReference type="PROSITE-ProRule" id="PRU00175"/>
    </source>
</evidence>
<keyword evidence="7" id="KW-1185">Reference proteome</keyword>
<keyword evidence="3" id="KW-0862">Zinc</keyword>
<gene>
    <name evidence="6" type="ORF">HS088_TW21G00717</name>
</gene>
<dbReference type="PROSITE" id="PS50089">
    <property type="entry name" value="ZF_RING_2"/>
    <property type="match status" value="1"/>
</dbReference>
<dbReference type="Gene3D" id="3.30.40.10">
    <property type="entry name" value="Zinc/RING finger domain, C3HC4 (zinc finger)"/>
    <property type="match status" value="1"/>
</dbReference>
<organism evidence="6 7">
    <name type="scientific">Tripterygium wilfordii</name>
    <name type="common">Thunder God vine</name>
    <dbReference type="NCBI Taxonomy" id="458696"/>
    <lineage>
        <taxon>Eukaryota</taxon>
        <taxon>Viridiplantae</taxon>
        <taxon>Streptophyta</taxon>
        <taxon>Embryophyta</taxon>
        <taxon>Tracheophyta</taxon>
        <taxon>Spermatophyta</taxon>
        <taxon>Magnoliopsida</taxon>
        <taxon>eudicotyledons</taxon>
        <taxon>Gunneridae</taxon>
        <taxon>Pentapetalae</taxon>
        <taxon>rosids</taxon>
        <taxon>fabids</taxon>
        <taxon>Celastrales</taxon>
        <taxon>Celastraceae</taxon>
        <taxon>Tripterygium</taxon>
    </lineage>
</organism>
<feature type="domain" description="RING-type" evidence="5">
    <location>
        <begin position="53"/>
        <end position="97"/>
    </location>
</feature>
<dbReference type="GO" id="GO:0061630">
    <property type="term" value="F:ubiquitin protein ligase activity"/>
    <property type="evidence" value="ECO:0007669"/>
    <property type="project" value="TreeGrafter"/>
</dbReference>
<evidence type="ECO:0000313" key="6">
    <source>
        <dbReference type="EMBL" id="KAF5728569.1"/>
    </source>
</evidence>
<dbReference type="InParanoid" id="A0A7J7C340"/>
<reference evidence="6 7" key="1">
    <citation type="journal article" date="2020" name="Nat. Commun.">
        <title>Genome of Tripterygium wilfordii and identification of cytochrome P450 involved in triptolide biosynthesis.</title>
        <authorList>
            <person name="Tu L."/>
            <person name="Su P."/>
            <person name="Zhang Z."/>
            <person name="Gao L."/>
            <person name="Wang J."/>
            <person name="Hu T."/>
            <person name="Zhou J."/>
            <person name="Zhang Y."/>
            <person name="Zhao Y."/>
            <person name="Liu Y."/>
            <person name="Song Y."/>
            <person name="Tong Y."/>
            <person name="Lu Y."/>
            <person name="Yang J."/>
            <person name="Xu C."/>
            <person name="Jia M."/>
            <person name="Peters R.J."/>
            <person name="Huang L."/>
            <person name="Gao W."/>
        </authorList>
    </citation>
    <scope>NUCLEOTIDE SEQUENCE [LARGE SCALE GENOMIC DNA]</scope>
    <source>
        <strain evidence="7">cv. XIE 37</strain>
        <tissue evidence="6">Leaf</tissue>
    </source>
</reference>
<protein>
    <submittedName>
        <fullName evidence="6">E3 ubiquitin-protein ligase RHA2B</fullName>
    </submittedName>
</protein>
<dbReference type="AlphaFoldDB" id="A0A7J7C340"/>
<proteinExistence type="predicted"/>
<comment type="caution">
    <text evidence="6">The sequence shown here is derived from an EMBL/GenBank/DDBJ whole genome shotgun (WGS) entry which is preliminary data.</text>
</comment>
<keyword evidence="1" id="KW-0479">Metal-binding</keyword>
<dbReference type="GO" id="GO:0016567">
    <property type="term" value="P:protein ubiquitination"/>
    <property type="evidence" value="ECO:0007669"/>
    <property type="project" value="TreeGrafter"/>
</dbReference>
<dbReference type="EMBL" id="JAAARO010000021">
    <property type="protein sequence ID" value="KAF5728569.1"/>
    <property type="molecule type" value="Genomic_DNA"/>
</dbReference>
<dbReference type="Pfam" id="PF13639">
    <property type="entry name" value="zf-RING_2"/>
    <property type="match status" value="1"/>
</dbReference>